<dbReference type="PANTHER" id="PTHR33362:SF2">
    <property type="entry name" value="TRAP TRANSPORTER LARGE PERMEASE PROTEIN"/>
    <property type="match status" value="1"/>
</dbReference>
<feature type="transmembrane region" description="Helical" evidence="7">
    <location>
        <begin position="135"/>
        <end position="161"/>
    </location>
</feature>
<evidence type="ECO:0000313" key="10">
    <source>
        <dbReference type="Proteomes" id="UP000010802"/>
    </source>
</evidence>
<dbReference type="GO" id="GO:0022857">
    <property type="term" value="F:transmembrane transporter activity"/>
    <property type="evidence" value="ECO:0007669"/>
    <property type="project" value="TreeGrafter"/>
</dbReference>
<dbReference type="OrthoDB" id="9772674at2"/>
<feature type="transmembrane region" description="Helical" evidence="7">
    <location>
        <begin position="277"/>
        <end position="295"/>
    </location>
</feature>
<sequence>MIILFLLVSLFILILFSVPVSFSIGLSSFLLFVSEKSLPLWVLTQRIFAGLDSFVILAVPLFILTGELMNECKITDKLIDACYALVGHVRGSLAQVNVLVSMIFAGISGSSQADTAGIGSVLIPAMIKKGYSRDFTVAVTCASSTMGVVIPPSITAVVYAASVNISVGTLFLGGIIPGILIAASQMAICYYYAVKYDYPREESYPIKERIAIISKAALPLLTPLIIIGGIIGGVFTATEAAAIAVVYSLLLAFIVYRNITLKQLWQILIRTGKMSSVALFCVGTSTIFSYIMAYYNVTDMLGSFITSISTSPVLFLMFIVGFFIVIGTFMDATPAIIVFAPIIAPIGESLGLNPIQLGVIVIVTLALGLITPPYGLCLMLAAQIGEISIEKAFKATFVFIIALLLVIMLLVLFPKLILFIPTKFAPNLM</sequence>
<dbReference type="eggNOG" id="COG1593">
    <property type="taxonomic scope" value="Bacteria"/>
</dbReference>
<dbReference type="RefSeq" id="WP_013778882.1">
    <property type="nucleotide sequence ID" value="NC_015519.1"/>
</dbReference>
<dbReference type="NCBIfam" id="TIGR00786">
    <property type="entry name" value="dctM"/>
    <property type="match status" value="1"/>
</dbReference>
<evidence type="ECO:0000256" key="3">
    <source>
        <dbReference type="ARBA" id="ARBA00022519"/>
    </source>
</evidence>
<feature type="transmembrane region" description="Helical" evidence="7">
    <location>
        <begin position="167"/>
        <end position="192"/>
    </location>
</feature>
<evidence type="ECO:0000256" key="4">
    <source>
        <dbReference type="ARBA" id="ARBA00022692"/>
    </source>
</evidence>
<proteinExistence type="predicted"/>
<evidence type="ECO:0000256" key="2">
    <source>
        <dbReference type="ARBA" id="ARBA00022475"/>
    </source>
</evidence>
<evidence type="ECO:0000256" key="5">
    <source>
        <dbReference type="ARBA" id="ARBA00022989"/>
    </source>
</evidence>
<evidence type="ECO:0000256" key="1">
    <source>
        <dbReference type="ARBA" id="ARBA00004429"/>
    </source>
</evidence>
<keyword evidence="3" id="KW-0997">Cell inner membrane</keyword>
<dbReference type="PANTHER" id="PTHR33362">
    <property type="entry name" value="SIALIC ACID TRAP TRANSPORTER PERMEASE PROTEIN SIAT-RELATED"/>
    <property type="match status" value="1"/>
</dbReference>
<dbReference type="GO" id="GO:0005886">
    <property type="term" value="C:plasma membrane"/>
    <property type="evidence" value="ECO:0007669"/>
    <property type="project" value="UniProtKB-SubCell"/>
</dbReference>
<keyword evidence="6 7" id="KW-0472">Membrane</keyword>
<feature type="transmembrane region" description="Helical" evidence="7">
    <location>
        <begin position="47"/>
        <end position="64"/>
    </location>
</feature>
<dbReference type="InterPro" id="IPR004681">
    <property type="entry name" value="TRAP_DctM"/>
</dbReference>
<dbReference type="AlphaFoldDB" id="F4LXN1"/>
<evidence type="ECO:0000256" key="7">
    <source>
        <dbReference type="SAM" id="Phobius"/>
    </source>
</evidence>
<dbReference type="HOGENOM" id="CLU_019824_4_1_9"/>
<keyword evidence="2" id="KW-1003">Cell membrane</keyword>
<dbReference type="PIRSF" id="PIRSF006066">
    <property type="entry name" value="HI0050"/>
    <property type="match status" value="1"/>
</dbReference>
<dbReference type="Proteomes" id="UP000010802">
    <property type="component" value="Chromosome"/>
</dbReference>
<dbReference type="KEGG" id="tae:TepiRe1_1970"/>
<dbReference type="STRING" id="1209989.TepRe1_1829"/>
<evidence type="ECO:0000259" key="8">
    <source>
        <dbReference type="Pfam" id="PF06808"/>
    </source>
</evidence>
<feature type="domain" description="TRAP C4-dicarboxylate transport system permease DctM subunit" evidence="8">
    <location>
        <begin position="7"/>
        <end position="416"/>
    </location>
</feature>
<dbReference type="KEGG" id="tep:TepRe1_1829"/>
<evidence type="ECO:0000313" key="9">
    <source>
        <dbReference type="EMBL" id="CDI40862.1"/>
    </source>
</evidence>
<feature type="transmembrane region" description="Helical" evidence="7">
    <location>
        <begin position="355"/>
        <end position="375"/>
    </location>
</feature>
<accession>F4LXN1</accession>
<dbReference type="InterPro" id="IPR010656">
    <property type="entry name" value="DctM"/>
</dbReference>
<evidence type="ECO:0000256" key="6">
    <source>
        <dbReference type="ARBA" id="ARBA00023136"/>
    </source>
</evidence>
<dbReference type="Pfam" id="PF06808">
    <property type="entry name" value="DctM"/>
    <property type="match status" value="1"/>
</dbReference>
<feature type="transmembrane region" description="Helical" evidence="7">
    <location>
        <begin position="212"/>
        <end position="234"/>
    </location>
</feature>
<protein>
    <recommendedName>
        <fullName evidence="8">TRAP C4-dicarboxylate transport system permease DctM subunit domain-containing protein</fullName>
    </recommendedName>
</protein>
<keyword evidence="5 7" id="KW-1133">Transmembrane helix</keyword>
<comment type="subcellular location">
    <subcellularLocation>
        <location evidence="1">Cell inner membrane</location>
        <topology evidence="1">Multi-pass membrane protein</topology>
    </subcellularLocation>
</comment>
<keyword evidence="4 7" id="KW-0812">Transmembrane</keyword>
<feature type="transmembrane region" description="Helical" evidence="7">
    <location>
        <begin position="315"/>
        <end position="343"/>
    </location>
</feature>
<organism evidence="9 10">
    <name type="scientific">Tepidanaerobacter acetatoxydans (strain DSM 21804 / JCM 16047 / Re1)</name>
    <dbReference type="NCBI Taxonomy" id="1209989"/>
    <lineage>
        <taxon>Bacteria</taxon>
        <taxon>Bacillati</taxon>
        <taxon>Bacillota</taxon>
        <taxon>Clostridia</taxon>
        <taxon>Thermosediminibacterales</taxon>
        <taxon>Tepidanaerobacteraceae</taxon>
        <taxon>Tepidanaerobacter</taxon>
    </lineage>
</organism>
<gene>
    <name evidence="9" type="ordered locus">TEPIRE1_1970</name>
</gene>
<name>F4LXN1_TEPAE</name>
<feature type="transmembrane region" description="Helical" evidence="7">
    <location>
        <begin position="240"/>
        <end position="256"/>
    </location>
</feature>
<keyword evidence="10" id="KW-1185">Reference proteome</keyword>
<feature type="transmembrane region" description="Helical" evidence="7">
    <location>
        <begin position="395"/>
        <end position="420"/>
    </location>
</feature>
<dbReference type="EMBL" id="HF563609">
    <property type="protein sequence ID" value="CDI40862.1"/>
    <property type="molecule type" value="Genomic_DNA"/>
</dbReference>
<reference evidence="10" key="1">
    <citation type="journal article" date="2013" name="Genome Announc.">
        <title>First genome sequence of a syntrophic acetate-oxidizing bacterium, Tepidanaerobacter acetatoxydans strain Re1.</title>
        <authorList>
            <person name="Manzoor S."/>
            <person name="Bongcam-Rudloff E."/>
            <person name="Schnurer A."/>
            <person name="Muller B."/>
        </authorList>
    </citation>
    <scope>NUCLEOTIDE SEQUENCE [LARGE SCALE GENOMIC DNA]</scope>
    <source>
        <strain evidence="10">Re1</strain>
    </source>
</reference>